<dbReference type="EMBL" id="BNJF01000002">
    <property type="protein sequence ID" value="GHO46533.1"/>
    <property type="molecule type" value="Genomic_DNA"/>
</dbReference>
<organism evidence="2 3">
    <name type="scientific">Ktedonospora formicarum</name>
    <dbReference type="NCBI Taxonomy" id="2778364"/>
    <lineage>
        <taxon>Bacteria</taxon>
        <taxon>Bacillati</taxon>
        <taxon>Chloroflexota</taxon>
        <taxon>Ktedonobacteria</taxon>
        <taxon>Ktedonobacterales</taxon>
        <taxon>Ktedonobacteraceae</taxon>
        <taxon>Ktedonospora</taxon>
    </lineage>
</organism>
<evidence type="ECO:0000313" key="2">
    <source>
        <dbReference type="EMBL" id="GHO46533.1"/>
    </source>
</evidence>
<evidence type="ECO:0008006" key="4">
    <source>
        <dbReference type="Google" id="ProtNLM"/>
    </source>
</evidence>
<dbReference type="InterPro" id="IPR021345">
    <property type="entry name" value="DUF2961"/>
</dbReference>
<accession>A0A8J3I607</accession>
<reference evidence="2" key="1">
    <citation type="submission" date="2020-10" db="EMBL/GenBank/DDBJ databases">
        <title>Taxonomic study of unclassified bacteria belonging to the class Ktedonobacteria.</title>
        <authorList>
            <person name="Yabe S."/>
            <person name="Wang C.M."/>
            <person name="Zheng Y."/>
            <person name="Sakai Y."/>
            <person name="Cavaletti L."/>
            <person name="Monciardini P."/>
            <person name="Donadio S."/>
        </authorList>
    </citation>
    <scope>NUCLEOTIDE SEQUENCE</scope>
    <source>
        <strain evidence="2">SOSP1-1</strain>
    </source>
</reference>
<dbReference type="RefSeq" id="WP_220195906.1">
    <property type="nucleotide sequence ID" value="NZ_BNJF01000002.1"/>
</dbReference>
<gene>
    <name evidence="2" type="ORF">KSX_46960</name>
</gene>
<feature type="region of interest" description="Disordered" evidence="1">
    <location>
        <begin position="27"/>
        <end position="53"/>
    </location>
</feature>
<comment type="caution">
    <text evidence="2">The sequence shown here is derived from an EMBL/GenBank/DDBJ whole genome shotgun (WGS) entry which is preliminary data.</text>
</comment>
<sequence length="386" mass="43439">MANYEFNGLGMGLGNLSRLSNAKTRSINAENFKGEKGKAGMATEGTGAGPARELGQGWKVSPSIVIAPKSTVTLADIEGPGAIQHMWMTTFSPHFRSLILRAYWDHEENASIETPYGDFFANGWCEPCQVNSMPIAVNPSGGMNSYWEMPFRKSALITLENLSDKEVVLYYQITYALTEIPEDAAYFHAQWRRSNPVAYKDVHTLVDNIQGKGHYVGTYLAWQANNSGWWGEGEMKFYLDGDSEYPTICGTGTEDYFGGAWCFLRPREDFVEFDGGNLKRSIFISNVNAKEMEYGPYSTPFLGMPQVIKPDGVYYSQQRFGLYRWHIMDPIRFEENLSVTIQALGWRSGGRYLPLQDDIASVAFWYQTEPHVAHPPMPDIDALEVI</sequence>
<dbReference type="AlphaFoldDB" id="A0A8J3I607"/>
<name>A0A8J3I607_9CHLR</name>
<proteinExistence type="predicted"/>
<evidence type="ECO:0000313" key="3">
    <source>
        <dbReference type="Proteomes" id="UP000612362"/>
    </source>
</evidence>
<protein>
    <recommendedName>
        <fullName evidence="4">DUF2961 domain-containing protein</fullName>
    </recommendedName>
</protein>
<dbReference type="Proteomes" id="UP000612362">
    <property type="component" value="Unassembled WGS sequence"/>
</dbReference>
<keyword evidence="3" id="KW-1185">Reference proteome</keyword>
<dbReference type="Pfam" id="PF11175">
    <property type="entry name" value="DUF2961"/>
    <property type="match status" value="1"/>
</dbReference>
<evidence type="ECO:0000256" key="1">
    <source>
        <dbReference type="SAM" id="MobiDB-lite"/>
    </source>
</evidence>
<dbReference type="Gene3D" id="2.60.120.1390">
    <property type="match status" value="1"/>
</dbReference>